<comment type="similarity">
    <text evidence="2 4">Belongs to the pyridoxal phosphate-binding protein YggS/PROSC family.</text>
</comment>
<dbReference type="FunFam" id="3.20.20.10:FF:000018">
    <property type="entry name" value="Pyridoxal phosphate homeostasis protein"/>
    <property type="match status" value="1"/>
</dbReference>
<evidence type="ECO:0000256" key="4">
    <source>
        <dbReference type="RuleBase" id="RU004514"/>
    </source>
</evidence>
<dbReference type="Gene3D" id="3.20.20.10">
    <property type="entry name" value="Alanine racemase"/>
    <property type="match status" value="1"/>
</dbReference>
<dbReference type="SUPFAM" id="SSF51419">
    <property type="entry name" value="PLP-binding barrel"/>
    <property type="match status" value="1"/>
</dbReference>
<dbReference type="InterPro" id="IPR029066">
    <property type="entry name" value="PLP-binding_barrel"/>
</dbReference>
<dbReference type="GO" id="GO:0030170">
    <property type="term" value="F:pyridoxal phosphate binding"/>
    <property type="evidence" value="ECO:0007669"/>
    <property type="project" value="UniProtKB-UniRule"/>
</dbReference>
<evidence type="ECO:0000259" key="5">
    <source>
        <dbReference type="Pfam" id="PF01168"/>
    </source>
</evidence>
<dbReference type="Pfam" id="PF01168">
    <property type="entry name" value="Ala_racemase_N"/>
    <property type="match status" value="1"/>
</dbReference>
<dbReference type="HAMAP" id="MF_02087">
    <property type="entry name" value="PLP_homeostasis"/>
    <property type="match status" value="1"/>
</dbReference>
<dbReference type="InterPro" id="IPR011078">
    <property type="entry name" value="PyrdxlP_homeostasis"/>
</dbReference>
<gene>
    <name evidence="6" type="ORF">ENF18_07760</name>
</gene>
<dbReference type="CDD" id="cd00635">
    <property type="entry name" value="PLPDE_III_YBL036c_like"/>
    <property type="match status" value="1"/>
</dbReference>
<dbReference type="PROSITE" id="PS01211">
    <property type="entry name" value="UPF0001"/>
    <property type="match status" value="1"/>
</dbReference>
<dbReference type="EMBL" id="DQWE01000367">
    <property type="protein sequence ID" value="HDI83668.1"/>
    <property type="molecule type" value="Genomic_DNA"/>
</dbReference>
<protein>
    <recommendedName>
        <fullName evidence="2">Pyridoxal phosphate homeostasis protein</fullName>
        <shortName evidence="2">PLP homeostasis protein</shortName>
    </recommendedName>
</protein>
<sequence length="220" mass="25124">MGIKENVERIKSLLPEGVILVAASKSRTPEEILEAHQAGIDIFGENYVQELLTKYEKIGNRVEWHFIGHLQRNKVKKIVGVVEMIQTLDNLKLAEELEKRFSRVDKIIEVLIEVNIAREPQKAGVLPEDVIPFVKEVSERFSYIKIKGLMTMGPFVDNPEKLRPLFRETKKLFDRIRDMGIKNADMEILSMGMSDSFLIAVEEGANMVRIGTAIFGKRPF</sequence>
<accession>A0A7C0VDG3</accession>
<evidence type="ECO:0000256" key="3">
    <source>
        <dbReference type="PIRSR" id="PIRSR004848-1"/>
    </source>
</evidence>
<evidence type="ECO:0000256" key="1">
    <source>
        <dbReference type="ARBA" id="ARBA00022898"/>
    </source>
</evidence>
<dbReference type="Proteomes" id="UP000885847">
    <property type="component" value="Unassembled WGS sequence"/>
</dbReference>
<reference evidence="6" key="1">
    <citation type="journal article" date="2020" name="mSystems">
        <title>Genome- and Community-Level Interaction Insights into Carbon Utilization and Element Cycling Functions of Hydrothermarchaeota in Hydrothermal Sediment.</title>
        <authorList>
            <person name="Zhou Z."/>
            <person name="Liu Y."/>
            <person name="Xu W."/>
            <person name="Pan J."/>
            <person name="Luo Z.H."/>
            <person name="Li M."/>
        </authorList>
    </citation>
    <scope>NUCLEOTIDE SEQUENCE [LARGE SCALE GENOMIC DNA]</scope>
    <source>
        <strain evidence="6">HyVt-102</strain>
    </source>
</reference>
<organism evidence="6">
    <name type="scientific">candidate division WOR-3 bacterium</name>
    <dbReference type="NCBI Taxonomy" id="2052148"/>
    <lineage>
        <taxon>Bacteria</taxon>
        <taxon>Bacteria division WOR-3</taxon>
    </lineage>
</organism>
<dbReference type="PIRSF" id="PIRSF004848">
    <property type="entry name" value="YBL036c_PLPDEIII"/>
    <property type="match status" value="1"/>
</dbReference>
<comment type="function">
    <text evidence="2">Pyridoxal 5'-phosphate (PLP)-binding protein, which is involved in PLP homeostasis.</text>
</comment>
<dbReference type="NCBIfam" id="TIGR00044">
    <property type="entry name" value="YggS family pyridoxal phosphate-dependent enzyme"/>
    <property type="match status" value="1"/>
</dbReference>
<comment type="caution">
    <text evidence="6">The sequence shown here is derived from an EMBL/GenBank/DDBJ whole genome shotgun (WGS) entry which is preliminary data.</text>
</comment>
<name>A0A7C0VDG3_UNCW3</name>
<keyword evidence="1 2" id="KW-0663">Pyridoxal phosphate</keyword>
<evidence type="ECO:0000256" key="2">
    <source>
        <dbReference type="HAMAP-Rule" id="MF_02087"/>
    </source>
</evidence>
<dbReference type="PANTHER" id="PTHR10146">
    <property type="entry name" value="PROLINE SYNTHETASE CO-TRANSCRIBED BACTERIAL HOMOLOG PROTEIN"/>
    <property type="match status" value="1"/>
</dbReference>
<dbReference type="AlphaFoldDB" id="A0A7C0VDG3"/>
<dbReference type="InterPro" id="IPR001608">
    <property type="entry name" value="Ala_racemase_N"/>
</dbReference>
<evidence type="ECO:0000313" key="6">
    <source>
        <dbReference type="EMBL" id="HDI83668.1"/>
    </source>
</evidence>
<feature type="modified residue" description="N6-(pyridoxal phosphate)lysine" evidence="2 3">
    <location>
        <position position="25"/>
    </location>
</feature>
<feature type="domain" description="Alanine racemase N-terminal" evidence="5">
    <location>
        <begin position="3"/>
        <end position="219"/>
    </location>
</feature>
<proteinExistence type="inferred from homology"/>
<comment type="cofactor">
    <cofactor evidence="3">
        <name>pyridoxal 5'-phosphate</name>
        <dbReference type="ChEBI" id="CHEBI:597326"/>
    </cofactor>
</comment>
<dbReference type="PANTHER" id="PTHR10146:SF14">
    <property type="entry name" value="PYRIDOXAL PHOSPHATE HOMEOSTASIS PROTEIN"/>
    <property type="match status" value="1"/>
</dbReference>